<dbReference type="RefSeq" id="XP_028878171.1">
    <property type="nucleotide sequence ID" value="XM_029030513.1"/>
</dbReference>
<dbReference type="InterPro" id="IPR004480">
    <property type="entry name" value="Monothiol_GRX-rel"/>
</dbReference>
<dbReference type="InterPro" id="IPR002109">
    <property type="entry name" value="Glutaredoxin"/>
</dbReference>
<dbReference type="InterPro" id="IPR036249">
    <property type="entry name" value="Thioredoxin-like_sf"/>
</dbReference>
<dbReference type="PROSITE" id="PS51354">
    <property type="entry name" value="GLUTAREDOXIN_2"/>
    <property type="match status" value="1"/>
</dbReference>
<dbReference type="FunFam" id="3.40.30.10:FF:000357">
    <property type="entry name" value="Thioredoxin-like protein"/>
    <property type="match status" value="1"/>
</dbReference>
<dbReference type="GO" id="GO:0006879">
    <property type="term" value="P:intracellular iron ion homeostasis"/>
    <property type="evidence" value="ECO:0007669"/>
    <property type="project" value="TreeGrafter"/>
</dbReference>
<reference evidence="6 7" key="1">
    <citation type="submission" date="2017-03" db="EMBL/GenBank/DDBJ databases">
        <title>An alternative strategy for trypanosome survival in the mammalian bloodstream revealed through genome and transcriptome analysis of the ubiquitous bovine parasite Trypanosoma (Megatrypanum) theileri.</title>
        <authorList>
            <person name="Kelly S."/>
            <person name="Ivens A."/>
            <person name="Mott A."/>
            <person name="O'Neill E."/>
            <person name="Emms D."/>
            <person name="Macleod O."/>
            <person name="Voorheis P."/>
            <person name="Matthews J."/>
            <person name="Matthews K."/>
            <person name="Carrington M."/>
        </authorList>
    </citation>
    <scope>NUCLEOTIDE SEQUENCE [LARGE SCALE GENOMIC DNA]</scope>
    <source>
        <strain evidence="6">Edinburgh</strain>
    </source>
</reference>
<name>A0A1X0NHB9_9TRYP</name>
<dbReference type="GO" id="GO:0051536">
    <property type="term" value="F:iron-sulfur cluster binding"/>
    <property type="evidence" value="ECO:0007669"/>
    <property type="project" value="UniProtKB-KW"/>
</dbReference>
<dbReference type="Pfam" id="PF00085">
    <property type="entry name" value="Thioredoxin"/>
    <property type="match status" value="1"/>
</dbReference>
<evidence type="ECO:0000256" key="1">
    <source>
        <dbReference type="ARBA" id="ARBA00022723"/>
    </source>
</evidence>
<protein>
    <submittedName>
        <fullName evidence="6">Thioredoxin-like protein</fullName>
    </submittedName>
</protein>
<dbReference type="GO" id="GO:0046872">
    <property type="term" value="F:metal ion binding"/>
    <property type="evidence" value="ECO:0007669"/>
    <property type="project" value="UniProtKB-KW"/>
</dbReference>
<evidence type="ECO:0000259" key="5">
    <source>
        <dbReference type="Pfam" id="PF00462"/>
    </source>
</evidence>
<dbReference type="VEuPathDB" id="TriTrypDB:TM35_000491110"/>
<dbReference type="Pfam" id="PF00462">
    <property type="entry name" value="Glutaredoxin"/>
    <property type="match status" value="1"/>
</dbReference>
<sequence length="224" mass="25355">MIHRISSAEEYANVKKEAGNYLGLVVHFSAVWCEPCKEVNKALESYIPQYKDTILFAEVDGTKLPELCETEGVECVPFIAFFRTSPKDKGQERVAEVVGGKLDQIEMNIISLYGNGNDSRDKFSDLQSYLQYLTTRKGVVAFITGTPSRPRCGFTGKLVEMFNEIGVKFIYYDVWASDEVCEGLKKFSEWPTFPQIYVDGELIGGYDICQQLKESGELKKTLKY</sequence>
<dbReference type="SUPFAM" id="SSF52833">
    <property type="entry name" value="Thioredoxin-like"/>
    <property type="match status" value="2"/>
</dbReference>
<dbReference type="GeneID" id="39990293"/>
<dbReference type="PANTHER" id="PTHR10293:SF73">
    <property type="entry name" value="GLUTAREDOXIN-3"/>
    <property type="match status" value="1"/>
</dbReference>
<keyword evidence="7" id="KW-1185">Reference proteome</keyword>
<dbReference type="STRING" id="67003.A0A1X0NHB9"/>
<dbReference type="CDD" id="cd03028">
    <property type="entry name" value="GRX_PICOT_like"/>
    <property type="match status" value="1"/>
</dbReference>
<evidence type="ECO:0000259" key="4">
    <source>
        <dbReference type="Pfam" id="PF00085"/>
    </source>
</evidence>
<evidence type="ECO:0000313" key="7">
    <source>
        <dbReference type="Proteomes" id="UP000192257"/>
    </source>
</evidence>
<dbReference type="OrthoDB" id="415696at2759"/>
<keyword evidence="2" id="KW-0408">Iron</keyword>
<dbReference type="InterPro" id="IPR017937">
    <property type="entry name" value="Thioredoxin_CS"/>
</dbReference>
<dbReference type="GO" id="GO:0005634">
    <property type="term" value="C:nucleus"/>
    <property type="evidence" value="ECO:0007669"/>
    <property type="project" value="TreeGrafter"/>
</dbReference>
<dbReference type="GO" id="GO:0005829">
    <property type="term" value="C:cytosol"/>
    <property type="evidence" value="ECO:0007669"/>
    <property type="project" value="TreeGrafter"/>
</dbReference>
<dbReference type="EMBL" id="NBCO01000049">
    <property type="protein sequence ID" value="ORC84105.1"/>
    <property type="molecule type" value="Genomic_DNA"/>
</dbReference>
<feature type="domain" description="Thioredoxin" evidence="4">
    <location>
        <begin position="24"/>
        <end position="87"/>
    </location>
</feature>
<dbReference type="Gene3D" id="3.40.30.10">
    <property type="entry name" value="Glutaredoxin"/>
    <property type="match status" value="2"/>
</dbReference>
<dbReference type="Proteomes" id="UP000192257">
    <property type="component" value="Unassembled WGS sequence"/>
</dbReference>
<keyword evidence="1" id="KW-0479">Metal-binding</keyword>
<dbReference type="AlphaFoldDB" id="A0A1X0NHB9"/>
<dbReference type="InterPro" id="IPR033658">
    <property type="entry name" value="GRX_PICOT-like"/>
</dbReference>
<gene>
    <name evidence="6" type="ORF">TM35_000491110</name>
</gene>
<evidence type="ECO:0000313" key="6">
    <source>
        <dbReference type="EMBL" id="ORC84105.1"/>
    </source>
</evidence>
<dbReference type="PROSITE" id="PS00194">
    <property type="entry name" value="THIOREDOXIN_1"/>
    <property type="match status" value="1"/>
</dbReference>
<keyword evidence="3" id="KW-0411">Iron-sulfur</keyword>
<organism evidence="6 7">
    <name type="scientific">Trypanosoma theileri</name>
    <dbReference type="NCBI Taxonomy" id="67003"/>
    <lineage>
        <taxon>Eukaryota</taxon>
        <taxon>Discoba</taxon>
        <taxon>Euglenozoa</taxon>
        <taxon>Kinetoplastea</taxon>
        <taxon>Metakinetoplastina</taxon>
        <taxon>Trypanosomatida</taxon>
        <taxon>Trypanosomatidae</taxon>
        <taxon>Trypanosoma</taxon>
    </lineage>
</organism>
<dbReference type="InterPro" id="IPR013766">
    <property type="entry name" value="Thioredoxin_domain"/>
</dbReference>
<proteinExistence type="predicted"/>
<comment type="caution">
    <text evidence="6">The sequence shown here is derived from an EMBL/GenBank/DDBJ whole genome shotgun (WGS) entry which is preliminary data.</text>
</comment>
<feature type="domain" description="Glutaredoxin" evidence="5">
    <location>
        <begin position="148"/>
        <end position="203"/>
    </location>
</feature>
<accession>A0A1X0NHB9</accession>
<dbReference type="PANTHER" id="PTHR10293">
    <property type="entry name" value="GLUTAREDOXIN FAMILY MEMBER"/>
    <property type="match status" value="1"/>
</dbReference>
<evidence type="ECO:0000256" key="3">
    <source>
        <dbReference type="ARBA" id="ARBA00023014"/>
    </source>
</evidence>
<evidence type="ECO:0000256" key="2">
    <source>
        <dbReference type="ARBA" id="ARBA00023004"/>
    </source>
</evidence>